<dbReference type="OrthoDB" id="10004862at2759"/>
<dbReference type="PANTHER" id="PTHR35870">
    <property type="entry name" value="PROTEIN, PUTATIVE (AFU_ORTHOLOGUE AFUA_5G03330)-RELATED"/>
    <property type="match status" value="1"/>
</dbReference>
<sequence>MAPISHRILHNGILGLPKTLPASKTLTEDLLLKDAQAYHCYFDEQGFHNHLSHHLLTANDFGASPSHIQKIYDMEACIQCPIALEEKDKNIQITDENWVQHIGNPHRFFTFFEQKIASAGAVRTLEEFIFSPAANEKGKIMLARLMGGVLHPYILTGYGLRFGDDLLVATGIAQAAVHLPNAPKLV</sequence>
<name>A0A9P5U696_9AGAR</name>
<dbReference type="Proteomes" id="UP000772434">
    <property type="component" value="Unassembled WGS sequence"/>
</dbReference>
<dbReference type="EMBL" id="JADNRY010000071">
    <property type="protein sequence ID" value="KAF9067547.1"/>
    <property type="molecule type" value="Genomic_DNA"/>
</dbReference>
<reference evidence="2" key="1">
    <citation type="submission" date="2020-11" db="EMBL/GenBank/DDBJ databases">
        <authorList>
            <consortium name="DOE Joint Genome Institute"/>
            <person name="Ahrendt S."/>
            <person name="Riley R."/>
            <person name="Andreopoulos W."/>
            <person name="Labutti K."/>
            <person name="Pangilinan J."/>
            <person name="Ruiz-Duenas F.J."/>
            <person name="Barrasa J.M."/>
            <person name="Sanchez-Garcia M."/>
            <person name="Camarero S."/>
            <person name="Miyauchi S."/>
            <person name="Serrano A."/>
            <person name="Linde D."/>
            <person name="Babiker R."/>
            <person name="Drula E."/>
            <person name="Ayuso-Fernandez I."/>
            <person name="Pacheco R."/>
            <person name="Padilla G."/>
            <person name="Ferreira P."/>
            <person name="Barriuso J."/>
            <person name="Kellner H."/>
            <person name="Castanera R."/>
            <person name="Alfaro M."/>
            <person name="Ramirez L."/>
            <person name="Pisabarro A.G."/>
            <person name="Kuo A."/>
            <person name="Tritt A."/>
            <person name="Lipzen A."/>
            <person name="He G."/>
            <person name="Yan M."/>
            <person name="Ng V."/>
            <person name="Cullen D."/>
            <person name="Martin F."/>
            <person name="Rosso M.-N."/>
            <person name="Henrissat B."/>
            <person name="Hibbett D."/>
            <person name="Martinez A.T."/>
            <person name="Grigoriev I.V."/>
        </authorList>
    </citation>
    <scope>NUCLEOTIDE SEQUENCE</scope>
    <source>
        <strain evidence="2">AH 40177</strain>
    </source>
</reference>
<evidence type="ECO:0000313" key="2">
    <source>
        <dbReference type="EMBL" id="KAF9067547.1"/>
    </source>
</evidence>
<protein>
    <submittedName>
        <fullName evidence="2">Uncharacterized protein</fullName>
    </submittedName>
</protein>
<dbReference type="AlphaFoldDB" id="A0A9P5U696"/>
<evidence type="ECO:0000313" key="3">
    <source>
        <dbReference type="Proteomes" id="UP000772434"/>
    </source>
</evidence>
<dbReference type="GO" id="GO:0016491">
    <property type="term" value="F:oxidoreductase activity"/>
    <property type="evidence" value="ECO:0007669"/>
    <property type="project" value="UniProtKB-KW"/>
</dbReference>
<dbReference type="PANTHER" id="PTHR35870:SF1">
    <property type="entry name" value="PROTEIN, PUTATIVE (AFU_ORTHOLOGUE AFUA_5G03330)-RELATED"/>
    <property type="match status" value="1"/>
</dbReference>
<gene>
    <name evidence="2" type="ORF">BDP27DRAFT_1364755</name>
</gene>
<dbReference type="InterPro" id="IPR025337">
    <property type="entry name" value="Questin_oxidase-like"/>
</dbReference>
<comment type="caution">
    <text evidence="2">The sequence shown here is derived from an EMBL/GenBank/DDBJ whole genome shotgun (WGS) entry which is preliminary data.</text>
</comment>
<proteinExistence type="predicted"/>
<dbReference type="Pfam" id="PF14027">
    <property type="entry name" value="Questin_oxidase"/>
    <property type="match status" value="1"/>
</dbReference>
<keyword evidence="1" id="KW-0560">Oxidoreductase</keyword>
<keyword evidence="3" id="KW-1185">Reference proteome</keyword>
<accession>A0A9P5U696</accession>
<evidence type="ECO:0000256" key="1">
    <source>
        <dbReference type="ARBA" id="ARBA00023002"/>
    </source>
</evidence>
<organism evidence="2 3">
    <name type="scientific">Rhodocollybia butyracea</name>
    <dbReference type="NCBI Taxonomy" id="206335"/>
    <lineage>
        <taxon>Eukaryota</taxon>
        <taxon>Fungi</taxon>
        <taxon>Dikarya</taxon>
        <taxon>Basidiomycota</taxon>
        <taxon>Agaricomycotina</taxon>
        <taxon>Agaricomycetes</taxon>
        <taxon>Agaricomycetidae</taxon>
        <taxon>Agaricales</taxon>
        <taxon>Marasmiineae</taxon>
        <taxon>Omphalotaceae</taxon>
        <taxon>Rhodocollybia</taxon>
    </lineage>
</organism>